<accession>A0A6C0HGF8</accession>
<keyword evidence="1" id="KW-0472">Membrane</keyword>
<organism evidence="2">
    <name type="scientific">viral metagenome</name>
    <dbReference type="NCBI Taxonomy" id="1070528"/>
    <lineage>
        <taxon>unclassified sequences</taxon>
        <taxon>metagenomes</taxon>
        <taxon>organismal metagenomes</taxon>
    </lineage>
</organism>
<dbReference type="AlphaFoldDB" id="A0A6C0HGF8"/>
<evidence type="ECO:0000313" key="2">
    <source>
        <dbReference type="EMBL" id="QHT79692.1"/>
    </source>
</evidence>
<proteinExistence type="predicted"/>
<keyword evidence="1" id="KW-0812">Transmembrane</keyword>
<dbReference type="SUPFAM" id="SSF103481">
    <property type="entry name" value="Multidrug resistance efflux transporter EmrE"/>
    <property type="match status" value="1"/>
</dbReference>
<dbReference type="EMBL" id="MN739952">
    <property type="protein sequence ID" value="QHT79692.1"/>
    <property type="molecule type" value="Genomic_DNA"/>
</dbReference>
<name>A0A6C0HGF8_9ZZZZ</name>
<feature type="transmembrane region" description="Helical" evidence="1">
    <location>
        <begin position="65"/>
        <end position="83"/>
    </location>
</feature>
<evidence type="ECO:0008006" key="3">
    <source>
        <dbReference type="Google" id="ProtNLM"/>
    </source>
</evidence>
<reference evidence="2" key="1">
    <citation type="journal article" date="2020" name="Nature">
        <title>Giant virus diversity and host interactions through global metagenomics.</title>
        <authorList>
            <person name="Schulz F."/>
            <person name="Roux S."/>
            <person name="Paez-Espino D."/>
            <person name="Jungbluth S."/>
            <person name="Walsh D.A."/>
            <person name="Denef V.J."/>
            <person name="McMahon K.D."/>
            <person name="Konstantinidis K.T."/>
            <person name="Eloe-Fadrosh E.A."/>
            <person name="Kyrpides N.C."/>
            <person name="Woyke T."/>
        </authorList>
    </citation>
    <scope>NUCLEOTIDE SEQUENCE</scope>
    <source>
        <strain evidence="2">GVMAG-M-3300023184-101</strain>
    </source>
</reference>
<feature type="transmembrane region" description="Helical" evidence="1">
    <location>
        <begin position="6"/>
        <end position="25"/>
    </location>
</feature>
<sequence length="110" mass="12505">MKDSNYYILLIAVIVIFESIAQYHISESKRRNSILFFLLAIASYSVVCLLLHKCYDFGGMAMTNFTWYTLSIVSIVLIGFLGFDESITRYDLIGLVMTIGGLYLIFVKGH</sequence>
<dbReference type="InterPro" id="IPR037185">
    <property type="entry name" value="EmrE-like"/>
</dbReference>
<evidence type="ECO:0000256" key="1">
    <source>
        <dbReference type="SAM" id="Phobius"/>
    </source>
</evidence>
<feature type="transmembrane region" description="Helical" evidence="1">
    <location>
        <begin position="34"/>
        <end position="53"/>
    </location>
</feature>
<dbReference type="Gene3D" id="1.10.3730.20">
    <property type="match status" value="1"/>
</dbReference>
<protein>
    <recommendedName>
        <fullName evidence="3">EamA domain-containing protein</fullName>
    </recommendedName>
</protein>
<feature type="transmembrane region" description="Helical" evidence="1">
    <location>
        <begin position="90"/>
        <end position="107"/>
    </location>
</feature>
<keyword evidence="1" id="KW-1133">Transmembrane helix</keyword>